<evidence type="ECO:0000313" key="9">
    <source>
        <dbReference type="EMBL" id="OYQ40647.1"/>
    </source>
</evidence>
<dbReference type="GO" id="GO:0016829">
    <property type="term" value="F:lyase activity"/>
    <property type="evidence" value="ECO:0007669"/>
    <property type="project" value="UniProtKB-KW"/>
</dbReference>
<keyword evidence="2 8" id="KW-0645">Protease</keyword>
<proteinExistence type="inferred from homology"/>
<dbReference type="GO" id="GO:0006508">
    <property type="term" value="P:proteolysis"/>
    <property type="evidence" value="ECO:0007669"/>
    <property type="project" value="UniProtKB-KW"/>
</dbReference>
<organism evidence="9 10">
    <name type="scientific">Flavobacterium aurantiibacter</name>
    <dbReference type="NCBI Taxonomy" id="2023067"/>
    <lineage>
        <taxon>Bacteria</taxon>
        <taxon>Pseudomonadati</taxon>
        <taxon>Bacteroidota</taxon>
        <taxon>Flavobacteriia</taxon>
        <taxon>Flavobacteriales</taxon>
        <taxon>Flavobacteriaceae</taxon>
        <taxon>Flavobacterium</taxon>
    </lineage>
</organism>
<dbReference type="Gene3D" id="3.90.1680.10">
    <property type="entry name" value="SOS response associated peptidase-like"/>
    <property type="match status" value="1"/>
</dbReference>
<keyword evidence="4 8" id="KW-0378">Hydrolase</keyword>
<protein>
    <recommendedName>
        <fullName evidence="8">Abasic site processing protein</fullName>
        <ecNumber evidence="8">3.4.-.-</ecNumber>
    </recommendedName>
</protein>
<evidence type="ECO:0000256" key="4">
    <source>
        <dbReference type="ARBA" id="ARBA00022801"/>
    </source>
</evidence>
<evidence type="ECO:0000256" key="5">
    <source>
        <dbReference type="ARBA" id="ARBA00023124"/>
    </source>
</evidence>
<dbReference type="InterPro" id="IPR036590">
    <property type="entry name" value="SRAP-like"/>
</dbReference>
<keyword evidence="3" id="KW-0227">DNA damage</keyword>
<dbReference type="Pfam" id="PF02586">
    <property type="entry name" value="SRAP"/>
    <property type="match status" value="1"/>
</dbReference>
<dbReference type="PANTHER" id="PTHR13604">
    <property type="entry name" value="DC12-RELATED"/>
    <property type="match status" value="1"/>
</dbReference>
<dbReference type="GO" id="GO:0106300">
    <property type="term" value="P:protein-DNA covalent cross-linking repair"/>
    <property type="evidence" value="ECO:0007669"/>
    <property type="project" value="InterPro"/>
</dbReference>
<accession>A0A255ZGG6</accession>
<dbReference type="RefSeq" id="WP_094487244.1">
    <property type="nucleotide sequence ID" value="NZ_NOXX01000220.1"/>
</dbReference>
<dbReference type="EMBL" id="NOXX01000220">
    <property type="protein sequence ID" value="OYQ40647.1"/>
    <property type="molecule type" value="Genomic_DNA"/>
</dbReference>
<dbReference type="GO" id="GO:0008233">
    <property type="term" value="F:peptidase activity"/>
    <property type="evidence" value="ECO:0007669"/>
    <property type="project" value="UniProtKB-KW"/>
</dbReference>
<keyword evidence="5" id="KW-0190">Covalent protein-DNA linkage</keyword>
<dbReference type="SUPFAM" id="SSF143081">
    <property type="entry name" value="BB1717-like"/>
    <property type="match status" value="1"/>
</dbReference>
<reference evidence="9 10" key="1">
    <citation type="submission" date="2017-07" db="EMBL/GenBank/DDBJ databases">
        <title>Flavobacterium cyanobacteriorum sp. nov., isolated from cyanobacterial aggregates in a eutrophic lake.</title>
        <authorList>
            <person name="Cai H."/>
        </authorList>
    </citation>
    <scope>NUCLEOTIDE SEQUENCE [LARGE SCALE GENOMIC DNA]</scope>
    <source>
        <strain evidence="9 10">TH167</strain>
    </source>
</reference>
<evidence type="ECO:0000256" key="6">
    <source>
        <dbReference type="ARBA" id="ARBA00023125"/>
    </source>
</evidence>
<dbReference type="OrthoDB" id="9782620at2"/>
<evidence type="ECO:0000256" key="2">
    <source>
        <dbReference type="ARBA" id="ARBA00022670"/>
    </source>
</evidence>
<sequence>MCYFVNPVQKLSTIEKQYRKKFKDKNGAIAPDETHRAKVSGFSYPELPLILPNTADFGIWGLIPDFAKSVDAFRKETNTLNARIETLAEKAVFKSSLNNRCILPVQSFFEYQWLDAKGKQKRLFEISATSDNLLSLACIFNSYENWGKRFLSFSIITTQANELMAEIHNSKKRMPVVLEAEEVGLWLQRESITSFENRNKIKLKAVAEPLEPDAQLSLF</sequence>
<evidence type="ECO:0000256" key="7">
    <source>
        <dbReference type="ARBA" id="ARBA00023239"/>
    </source>
</evidence>
<comment type="caution">
    <text evidence="9">The sequence shown here is derived from an EMBL/GenBank/DDBJ whole genome shotgun (WGS) entry which is preliminary data.</text>
</comment>
<dbReference type="InterPro" id="IPR003738">
    <property type="entry name" value="SRAP"/>
</dbReference>
<name>A0A255ZGG6_9FLAO</name>
<keyword evidence="6" id="KW-0238">DNA-binding</keyword>
<dbReference type="AlphaFoldDB" id="A0A255ZGG6"/>
<keyword evidence="7" id="KW-0456">Lyase</keyword>
<comment type="similarity">
    <text evidence="1 8">Belongs to the SOS response-associated peptidase family.</text>
</comment>
<keyword evidence="10" id="KW-1185">Reference proteome</keyword>
<dbReference type="EC" id="3.4.-.-" evidence="8"/>
<dbReference type="GO" id="GO:0003697">
    <property type="term" value="F:single-stranded DNA binding"/>
    <property type="evidence" value="ECO:0007669"/>
    <property type="project" value="InterPro"/>
</dbReference>
<evidence type="ECO:0000256" key="1">
    <source>
        <dbReference type="ARBA" id="ARBA00008136"/>
    </source>
</evidence>
<gene>
    <name evidence="9" type="ORF">CHX27_13270</name>
</gene>
<evidence type="ECO:0000313" key="10">
    <source>
        <dbReference type="Proteomes" id="UP000216035"/>
    </source>
</evidence>
<evidence type="ECO:0000256" key="3">
    <source>
        <dbReference type="ARBA" id="ARBA00022763"/>
    </source>
</evidence>
<dbReference type="Proteomes" id="UP000216035">
    <property type="component" value="Unassembled WGS sequence"/>
</dbReference>
<dbReference type="PANTHER" id="PTHR13604:SF0">
    <property type="entry name" value="ABASIC SITE PROCESSING PROTEIN HMCES"/>
    <property type="match status" value="1"/>
</dbReference>
<evidence type="ECO:0000256" key="8">
    <source>
        <dbReference type="RuleBase" id="RU364100"/>
    </source>
</evidence>